<dbReference type="SUPFAM" id="SSF48600">
    <property type="entry name" value="Chorismate mutase II"/>
    <property type="match status" value="1"/>
</dbReference>
<keyword evidence="11" id="KW-1185">Reference proteome</keyword>
<keyword evidence="8" id="KW-0413">Isomerase</keyword>
<dbReference type="InterPro" id="IPR037039">
    <property type="entry name" value="CM_AroQ_sf_eucaryotic"/>
</dbReference>
<evidence type="ECO:0000256" key="4">
    <source>
        <dbReference type="ARBA" id="ARBA00012404"/>
    </source>
</evidence>
<protein>
    <recommendedName>
        <fullName evidence="4">chorismate mutase</fullName>
        <ecNumber evidence="4">5.4.99.5</ecNumber>
    </recommendedName>
</protein>
<organism evidence="10 11">
    <name type="scientific">Sphagnum troendelagicum</name>
    <dbReference type="NCBI Taxonomy" id="128251"/>
    <lineage>
        <taxon>Eukaryota</taxon>
        <taxon>Viridiplantae</taxon>
        <taxon>Streptophyta</taxon>
        <taxon>Embryophyta</taxon>
        <taxon>Bryophyta</taxon>
        <taxon>Sphagnophytina</taxon>
        <taxon>Sphagnopsida</taxon>
        <taxon>Sphagnales</taxon>
        <taxon>Sphagnaceae</taxon>
        <taxon>Sphagnum</taxon>
    </lineage>
</organism>
<evidence type="ECO:0000313" key="10">
    <source>
        <dbReference type="EMBL" id="CAK9212915.1"/>
    </source>
</evidence>
<keyword evidence="5" id="KW-0963">Cytoplasm</keyword>
<reference evidence="10" key="1">
    <citation type="submission" date="2024-02" db="EMBL/GenBank/DDBJ databases">
        <authorList>
            <consortium name="ELIXIR-Norway"/>
            <consortium name="Elixir Norway"/>
        </authorList>
    </citation>
    <scope>NUCLEOTIDE SEQUENCE</scope>
</reference>
<dbReference type="Gene3D" id="1.10.590.10">
    <property type="entry name" value="Chorismate mutase, AroQ class superfamily, eukaryotic"/>
    <property type="match status" value="1"/>
</dbReference>
<evidence type="ECO:0000256" key="8">
    <source>
        <dbReference type="ARBA" id="ARBA00023235"/>
    </source>
</evidence>
<sequence>MVLSTCLVGDLVLSPAPCFMSLLPRSMASSSPPQPVKLTACAPAPCFMGSPRSMASSAPLQAVKLKAWAPICHASSAVQSDLPLAQPVPTRRIATEESGIQPLLIGSIRESLIEQEDTLIYSLLQRAQYCYNAPTYDKNCFAIPGFEGSLIEYMLQETEHLHAKVRRYSAPDEHPFFPIGLPEPILPPLQQIKVLHPAADSININRDIWSMYYNDLLPKIVAPGDDGNYGSASVCDVLCLQALSKRIHYGKFVAEAKFTQDPGKFEPHIKAQDADAIMAELTYKDVEDNVRRRVAHKARTYGQEVNETGRLNNSQYKIDPELVGALYEHWVMPLTKNVQVAYLLRRLD</sequence>
<dbReference type="PANTHER" id="PTHR21145:SF12">
    <property type="entry name" value="CHORISMATE MUTASE"/>
    <property type="match status" value="1"/>
</dbReference>
<dbReference type="InterPro" id="IPR002701">
    <property type="entry name" value="CM_II_prokaryot"/>
</dbReference>
<evidence type="ECO:0000313" key="11">
    <source>
        <dbReference type="Proteomes" id="UP001497512"/>
    </source>
</evidence>
<name>A0ABP0U563_9BRYO</name>
<evidence type="ECO:0000256" key="5">
    <source>
        <dbReference type="ARBA" id="ARBA00022490"/>
    </source>
</evidence>
<proteinExistence type="predicted"/>
<dbReference type="Proteomes" id="UP001497512">
    <property type="component" value="Chromosome 19"/>
</dbReference>
<keyword evidence="6" id="KW-0028">Amino-acid biosynthesis</keyword>
<gene>
    <name evidence="10" type="ORF">CSSPTR1EN2_LOCUS11475</name>
</gene>
<comment type="catalytic activity">
    <reaction evidence="1">
        <text>chorismate = prephenate</text>
        <dbReference type="Rhea" id="RHEA:13897"/>
        <dbReference type="ChEBI" id="CHEBI:29748"/>
        <dbReference type="ChEBI" id="CHEBI:29934"/>
        <dbReference type="EC" id="5.4.99.5"/>
    </reaction>
</comment>
<dbReference type="InterPro" id="IPR036263">
    <property type="entry name" value="Chorismate_II_sf"/>
</dbReference>
<dbReference type="InterPro" id="IPR008238">
    <property type="entry name" value="Chorismate_mutase_AroQ_euk"/>
</dbReference>
<dbReference type="NCBIfam" id="TIGR01802">
    <property type="entry name" value="CM_pl-yst"/>
    <property type="match status" value="1"/>
</dbReference>
<accession>A0ABP0U563</accession>
<evidence type="ECO:0000256" key="6">
    <source>
        <dbReference type="ARBA" id="ARBA00022605"/>
    </source>
</evidence>
<dbReference type="PANTHER" id="PTHR21145">
    <property type="entry name" value="CHORISMATE MUTASE"/>
    <property type="match status" value="1"/>
</dbReference>
<dbReference type="Pfam" id="PF01817">
    <property type="entry name" value="CM_2"/>
    <property type="match status" value="1"/>
</dbReference>
<keyword evidence="7" id="KW-0057">Aromatic amino acid biosynthesis</keyword>
<dbReference type="PROSITE" id="PS51169">
    <property type="entry name" value="CHORISMATE_MUT_3"/>
    <property type="match status" value="1"/>
</dbReference>
<comment type="pathway">
    <text evidence="3">Metabolic intermediate biosynthesis; prephenate biosynthesis; prephenate from chorismate: step 1/1.</text>
</comment>
<dbReference type="EMBL" id="OZ019911">
    <property type="protein sequence ID" value="CAK9212915.1"/>
    <property type="molecule type" value="Genomic_DNA"/>
</dbReference>
<dbReference type="EC" id="5.4.99.5" evidence="4"/>
<evidence type="ECO:0000256" key="3">
    <source>
        <dbReference type="ARBA" id="ARBA00004817"/>
    </source>
</evidence>
<evidence type="ECO:0000256" key="7">
    <source>
        <dbReference type="ARBA" id="ARBA00023141"/>
    </source>
</evidence>
<feature type="domain" description="Chorismate mutase" evidence="9">
    <location>
        <begin position="231"/>
        <end position="339"/>
    </location>
</feature>
<comment type="subcellular location">
    <subcellularLocation>
        <location evidence="2">Cytoplasm</location>
    </subcellularLocation>
</comment>
<evidence type="ECO:0000256" key="1">
    <source>
        <dbReference type="ARBA" id="ARBA00000824"/>
    </source>
</evidence>
<evidence type="ECO:0000256" key="2">
    <source>
        <dbReference type="ARBA" id="ARBA00004496"/>
    </source>
</evidence>
<evidence type="ECO:0000259" key="9">
    <source>
        <dbReference type="Pfam" id="PF01817"/>
    </source>
</evidence>